<feature type="transmembrane region" description="Helical" evidence="2">
    <location>
        <begin position="858"/>
        <end position="878"/>
    </location>
</feature>
<dbReference type="Proteomes" id="UP000199087">
    <property type="component" value="Unassembled WGS sequence"/>
</dbReference>
<organism evidence="6 7">
    <name type="scientific">Neobacillus massiliamazoniensis</name>
    <dbReference type="NCBI Taxonomy" id="1499688"/>
    <lineage>
        <taxon>Bacteria</taxon>
        <taxon>Bacillati</taxon>
        <taxon>Bacillota</taxon>
        <taxon>Bacilli</taxon>
        <taxon>Bacillales</taxon>
        <taxon>Bacillaceae</taxon>
        <taxon>Neobacillus</taxon>
    </lineage>
</organism>
<dbReference type="Gene3D" id="3.60.21.10">
    <property type="match status" value="1"/>
</dbReference>
<dbReference type="SUPFAM" id="SSF55816">
    <property type="entry name" value="5'-nucleotidase (syn. UDP-sugar hydrolase), C-terminal domain"/>
    <property type="match status" value="1"/>
</dbReference>
<dbReference type="InterPro" id="IPR036907">
    <property type="entry name" value="5'-Nucleotdase_C_sf"/>
</dbReference>
<evidence type="ECO:0000259" key="4">
    <source>
        <dbReference type="Pfam" id="PF00149"/>
    </source>
</evidence>
<dbReference type="Pfam" id="PF00149">
    <property type="entry name" value="Metallophos"/>
    <property type="match status" value="1"/>
</dbReference>
<feature type="signal peptide" evidence="3">
    <location>
        <begin position="1"/>
        <end position="30"/>
    </location>
</feature>
<name>A0A0U1NUG7_9BACI</name>
<feature type="domain" description="5'-Nucleotidase C-terminal" evidence="5">
    <location>
        <begin position="322"/>
        <end position="521"/>
    </location>
</feature>
<keyword evidence="2" id="KW-1133">Transmembrane helix</keyword>
<dbReference type="InterPro" id="IPR006179">
    <property type="entry name" value="5_nucleotidase/apyrase"/>
</dbReference>
<sequence length="886" mass="95199" precursor="true">MKRFYSLVYSLMLVLALVVPSFSNVVVAKAADNTTKTITIFHTNDVHGRLVNQASSVVGIDYISSIKKSVPGSLLIDAGDATQGLPFANISQGADVIKLMNAAGYDGMTLGNHEFDFGFDAVLKNVKLANFPIVSANTYYQGKPLLEGINSTNGKDFIKDVQGIKVGFFGITTQETYYKTNPNNIVGVSFTDPIKTSQDEVDKLKKDGAQVIVGIMHIGNDSSSDPISDKIAENVTGIDVIIDGHSHTIENKHVNNTLIAQTSAYNANLGKIEITVTDGKVTDSKESLIPAKVAQANFTPDASVTALVKQINDTQAANNKKVIGRTATALWGGTVNNMSVARFGETNLGDLVADSMNWGASSQVKGTAFEGLPIVALENGGGVRTSILTGYITHENVIGVLPFGNILSLKVVTPNILYAVLENGVSKVAKVDPATGIISGVDGRFPQISGMRFEYDPSLTPSNTDPSKGELVTGNRVTKIVLVNADGTDGKVLDRKDTTTSIVLASNDFEVAGGDGYTMLKNLKNIGEGNALDVIFEQYLTKLTIEGNGSFFYPSSQGRTKAITTYQYKPYSATVTVSDNQGLLVNQDVTYSIDNGKPQTAKTNEKGELVLSDIPSGPHSVFVSANNLVADVFINDLYGSVKVSTTLLSDDTAVAQAVTYLIASLPDQVSLSDKDQVMQVKKAYVELTDTQKKLVTNYSKLEKAFNDISDLTTTQEVIDLIARIPDQVKLTDQDQVKKAQYAYEALSVDQKKLVNNYSKLEKAANDMLDLTAAQAVIDLIAGLSDQVKDTDQDKIMQAKKAYDELSADQKKLVNNYSKLDKAIKDINDLVATQTVSGNGNDLTNTDSNHQLANTATNIYNMIFVGAGVLLSGLVLLFVGRRKKSLQ</sequence>
<dbReference type="NCBIfam" id="TIGR01167">
    <property type="entry name" value="LPXTG_anchor"/>
    <property type="match status" value="1"/>
</dbReference>
<dbReference type="EMBL" id="CVRB01000001">
    <property type="protein sequence ID" value="CRK81699.1"/>
    <property type="molecule type" value="Genomic_DNA"/>
</dbReference>
<dbReference type="GO" id="GO:0046872">
    <property type="term" value="F:metal ion binding"/>
    <property type="evidence" value="ECO:0007669"/>
    <property type="project" value="InterPro"/>
</dbReference>
<keyword evidence="7" id="KW-1185">Reference proteome</keyword>
<evidence type="ECO:0000256" key="3">
    <source>
        <dbReference type="SAM" id="SignalP"/>
    </source>
</evidence>
<dbReference type="GO" id="GO:0000166">
    <property type="term" value="F:nucleotide binding"/>
    <property type="evidence" value="ECO:0007669"/>
    <property type="project" value="InterPro"/>
</dbReference>
<dbReference type="InterPro" id="IPR008334">
    <property type="entry name" value="5'-Nucleotdase_C"/>
</dbReference>
<evidence type="ECO:0000259" key="5">
    <source>
        <dbReference type="Pfam" id="PF02872"/>
    </source>
</evidence>
<dbReference type="OrthoDB" id="9801679at2"/>
<evidence type="ECO:0000256" key="2">
    <source>
        <dbReference type="SAM" id="Phobius"/>
    </source>
</evidence>
<dbReference type="Gene3D" id="3.90.780.10">
    <property type="entry name" value="5'-Nucleotidase, C-terminal domain"/>
    <property type="match status" value="1"/>
</dbReference>
<dbReference type="PROSITE" id="PS00786">
    <property type="entry name" value="5_NUCLEOTIDASE_2"/>
    <property type="match status" value="1"/>
</dbReference>
<dbReference type="InterPro" id="IPR006146">
    <property type="entry name" value="5'-Nucleotdase_CS"/>
</dbReference>
<evidence type="ECO:0000256" key="1">
    <source>
        <dbReference type="ARBA" id="ARBA00022729"/>
    </source>
</evidence>
<feature type="domain" description="Calcineurin-like phosphoesterase" evidence="4">
    <location>
        <begin position="39"/>
        <end position="247"/>
    </location>
</feature>
<dbReference type="PRINTS" id="PR01607">
    <property type="entry name" value="APYRASEFAMLY"/>
</dbReference>
<protein>
    <submittedName>
        <fullName evidence="6">Nucleotidase</fullName>
    </submittedName>
</protein>
<keyword evidence="2" id="KW-0472">Membrane</keyword>
<accession>A0A0U1NUG7</accession>
<dbReference type="AlphaFoldDB" id="A0A0U1NUG7"/>
<feature type="chain" id="PRO_5006712324" evidence="3">
    <location>
        <begin position="31"/>
        <end position="886"/>
    </location>
</feature>
<dbReference type="RefSeq" id="WP_090632969.1">
    <property type="nucleotide sequence ID" value="NZ_CVRB01000001.1"/>
</dbReference>
<dbReference type="PANTHER" id="PTHR11575">
    <property type="entry name" value="5'-NUCLEOTIDASE-RELATED"/>
    <property type="match status" value="1"/>
</dbReference>
<evidence type="ECO:0000313" key="7">
    <source>
        <dbReference type="Proteomes" id="UP000199087"/>
    </source>
</evidence>
<evidence type="ECO:0000313" key="6">
    <source>
        <dbReference type="EMBL" id="CRK81699.1"/>
    </source>
</evidence>
<dbReference type="GO" id="GO:0016788">
    <property type="term" value="F:hydrolase activity, acting on ester bonds"/>
    <property type="evidence" value="ECO:0007669"/>
    <property type="project" value="InterPro"/>
</dbReference>
<dbReference type="STRING" id="1499688.BN000_01610"/>
<dbReference type="InterPro" id="IPR004843">
    <property type="entry name" value="Calcineurin-like_PHP"/>
</dbReference>
<dbReference type="PANTHER" id="PTHR11575:SF24">
    <property type="entry name" value="5'-NUCLEOTIDASE"/>
    <property type="match status" value="1"/>
</dbReference>
<dbReference type="Pfam" id="PF02872">
    <property type="entry name" value="5_nucleotid_C"/>
    <property type="match status" value="1"/>
</dbReference>
<proteinExistence type="predicted"/>
<gene>
    <name evidence="6" type="ORF">BN000_01610</name>
</gene>
<keyword evidence="2" id="KW-0812">Transmembrane</keyword>
<dbReference type="InterPro" id="IPR029052">
    <property type="entry name" value="Metallo-depent_PP-like"/>
</dbReference>
<dbReference type="SUPFAM" id="SSF56300">
    <property type="entry name" value="Metallo-dependent phosphatases"/>
    <property type="match status" value="1"/>
</dbReference>
<keyword evidence="1 3" id="KW-0732">Signal</keyword>
<reference evidence="7" key="1">
    <citation type="submission" date="2015-05" db="EMBL/GenBank/DDBJ databases">
        <authorList>
            <person name="Urmite Genomes"/>
        </authorList>
    </citation>
    <scope>NUCLEOTIDE SEQUENCE [LARGE SCALE GENOMIC DNA]</scope>
    <source>
        <strain evidence="7">LF1</strain>
    </source>
</reference>
<dbReference type="GO" id="GO:0009166">
    <property type="term" value="P:nucleotide catabolic process"/>
    <property type="evidence" value="ECO:0007669"/>
    <property type="project" value="InterPro"/>
</dbReference>